<evidence type="ECO:0000256" key="1">
    <source>
        <dbReference type="SAM" id="MobiDB-lite"/>
    </source>
</evidence>
<dbReference type="OrthoDB" id="74412at2759"/>
<feature type="compositionally biased region" description="Basic and acidic residues" evidence="1">
    <location>
        <begin position="621"/>
        <end position="630"/>
    </location>
</feature>
<protein>
    <recommendedName>
        <fullName evidence="4">ADF-H domain-containing protein</fullName>
    </recommendedName>
</protein>
<feature type="compositionally biased region" description="Basic and acidic residues" evidence="1">
    <location>
        <begin position="390"/>
        <end position="400"/>
    </location>
</feature>
<dbReference type="InterPro" id="IPR029006">
    <property type="entry name" value="ADF-H/Gelsolin-like_dom_sf"/>
</dbReference>
<feature type="compositionally biased region" description="Basic and acidic residues" evidence="1">
    <location>
        <begin position="1068"/>
        <end position="1080"/>
    </location>
</feature>
<proteinExistence type="predicted"/>
<feature type="region of interest" description="Disordered" evidence="1">
    <location>
        <begin position="862"/>
        <end position="966"/>
    </location>
</feature>
<feature type="compositionally biased region" description="Polar residues" evidence="1">
    <location>
        <begin position="552"/>
        <end position="569"/>
    </location>
</feature>
<feature type="compositionally biased region" description="Polar residues" evidence="1">
    <location>
        <begin position="1173"/>
        <end position="1186"/>
    </location>
</feature>
<dbReference type="RefSeq" id="XP_033650692.1">
    <property type="nucleotide sequence ID" value="XM_033801198.1"/>
</dbReference>
<organism evidence="2 3">
    <name type="scientific">Westerdykella ornata</name>
    <dbReference type="NCBI Taxonomy" id="318751"/>
    <lineage>
        <taxon>Eukaryota</taxon>
        <taxon>Fungi</taxon>
        <taxon>Dikarya</taxon>
        <taxon>Ascomycota</taxon>
        <taxon>Pezizomycotina</taxon>
        <taxon>Dothideomycetes</taxon>
        <taxon>Pleosporomycetidae</taxon>
        <taxon>Pleosporales</taxon>
        <taxon>Sporormiaceae</taxon>
        <taxon>Westerdykella</taxon>
    </lineage>
</organism>
<feature type="compositionally biased region" description="Polar residues" evidence="1">
    <location>
        <begin position="1006"/>
        <end position="1024"/>
    </location>
</feature>
<evidence type="ECO:0008006" key="4">
    <source>
        <dbReference type="Google" id="ProtNLM"/>
    </source>
</evidence>
<keyword evidence="3" id="KW-1185">Reference proteome</keyword>
<feature type="compositionally biased region" description="Basic and acidic residues" evidence="1">
    <location>
        <begin position="1146"/>
        <end position="1164"/>
    </location>
</feature>
<sequence>MSLNGLDDPVVTSAYQGALAEGGGWFLLHYVSRDAVNVLARGTGGAAEARAAVANYNELSPLYGFLLYRRRKVLIKYTPEGTSRLLQARTAVHFTSVAEKFTPHDITMTIQSAEELSDSALASACSLHTAATSTCSSSSSRKKLSEITEDAEEGIAGGSGAAALGRPPTATSVQAAISEGPPVELSAPLETDKEMQSLDKQGARNPMPFANQPPELSSSGPEPHVSRAAEIRQSLHSYEELFKDGPDPRLSSQTARPAASDLYAEIYAQYNKPKVKLGPRPKVSLDGKRPHTSGTGAHRPVSSLPAGMRAANRRTMMEVSRPKSRESSAVPSIAVPPPPPLPAFPSLPTSNPDSLVQLPLTAPKSPASVRSMTLPSHNLSSRNANVVSPEKQRLMKALELRKKRQQQRQEGADEVTKKPRIDKEAETVTEAPKQESPTEGDDEITKESPKTSQEAEAITGNMRDANGTKDSETVSPIAADGEPPVPPVPGMKPGSSVEDEVNDIVSRHNASGPNSPPEPEPSPESIPPPILSEVHADVKPEALRNEKAQKRVASSTSVNSVTPVKSQDTVGIPSAELAEEFNSVIENSEKPEEAEPTENHQPSRGYKSEGSTLPSRGHVASTRESEEKTPCGDGQPSKDPSEADTVPVASEEPVPTPEGEDLPSASSPVTAQTQTSSAPPSTRPSSLSDDEPHPSKQTPTFANEDRQTLQQLELSVKSEIIKEEQESTESTPTVVPDTADSTPAVEVESDPDSQSAPLVQLSPPEDTPADQVKAEPSPPTDDATSSQPQSKRASMLFSSNAPLQGGETLSKRQKRESMVLSVPKRRSRVLDSVQINLNGDNRDSQDYLSDDSFMDELQSATVQEAKPMSVSKSPITPFFPRKPSSPELDKSSPSAAPKVARLTPEQSGSRKLSGVWPPPQTVENVPVPKKINVSSGISQRIKALAEKSNKDSSSSSVSPLATPDASASIVAQRKSSFFAAPVTGDSSSGKVVNRLSIASFANLSSTAVSDRASVLQSPSMSRENSPAIYNVRPTTEKPESVQVTARIVRDGRPLNPSLSMPTESTPLELHRSEITIDHQKSTRTKTPVSNPPTEPTSPKAPSSSHSKDQVPILPRSSSESSWRSFGRRLSESKSASTPRSLSAHSSESEGGKREDKKEKKDSRTSKLFKRMSSFPSITRKGQSGSLQEDEHTSRPLASLREPPPPVQVGDLNVQFPDTLLWKRRWVEIDAAGNLVLSVSKPNEQMKGITKRFHLTEFRTPYAPDQDQQELPNSVVFDFIDGRTLQCACETVAAQMTVLQVFREAHDAWIAYDQGS</sequence>
<dbReference type="Proteomes" id="UP000800097">
    <property type="component" value="Unassembled WGS sequence"/>
</dbReference>
<feature type="compositionally biased region" description="Basic and acidic residues" evidence="1">
    <location>
        <begin position="534"/>
        <end position="549"/>
    </location>
</feature>
<feature type="compositionally biased region" description="Polar residues" evidence="1">
    <location>
        <begin position="1056"/>
        <end position="1065"/>
    </location>
</feature>
<dbReference type="Gene3D" id="3.40.20.10">
    <property type="entry name" value="Severin"/>
    <property type="match status" value="1"/>
</dbReference>
<evidence type="ECO:0000313" key="2">
    <source>
        <dbReference type="EMBL" id="KAF2273153.1"/>
    </source>
</evidence>
<feature type="compositionally biased region" description="Polar residues" evidence="1">
    <location>
        <begin position="368"/>
        <end position="386"/>
    </location>
</feature>
<feature type="region of interest" description="Disordered" evidence="1">
    <location>
        <begin position="275"/>
        <end position="848"/>
    </location>
</feature>
<dbReference type="GeneID" id="54554373"/>
<name>A0A6A6JAG2_WESOR</name>
<feature type="compositionally biased region" description="Pro residues" evidence="1">
    <location>
        <begin position="334"/>
        <end position="345"/>
    </location>
</feature>
<feature type="compositionally biased region" description="Pro residues" evidence="1">
    <location>
        <begin position="514"/>
        <end position="530"/>
    </location>
</feature>
<feature type="compositionally biased region" description="Low complexity" evidence="1">
    <location>
        <begin position="670"/>
        <end position="687"/>
    </location>
</feature>
<feature type="region of interest" description="Disordered" evidence="1">
    <location>
        <begin position="201"/>
        <end position="256"/>
    </location>
</feature>
<feature type="compositionally biased region" description="Polar residues" evidence="1">
    <location>
        <begin position="1132"/>
        <end position="1144"/>
    </location>
</feature>
<reference evidence="2" key="1">
    <citation type="journal article" date="2020" name="Stud. Mycol.">
        <title>101 Dothideomycetes genomes: a test case for predicting lifestyles and emergence of pathogens.</title>
        <authorList>
            <person name="Haridas S."/>
            <person name="Albert R."/>
            <person name="Binder M."/>
            <person name="Bloem J."/>
            <person name="Labutti K."/>
            <person name="Salamov A."/>
            <person name="Andreopoulos B."/>
            <person name="Baker S."/>
            <person name="Barry K."/>
            <person name="Bills G."/>
            <person name="Bluhm B."/>
            <person name="Cannon C."/>
            <person name="Castanera R."/>
            <person name="Culley D."/>
            <person name="Daum C."/>
            <person name="Ezra D."/>
            <person name="Gonzalez J."/>
            <person name="Henrissat B."/>
            <person name="Kuo A."/>
            <person name="Liang C."/>
            <person name="Lipzen A."/>
            <person name="Lutzoni F."/>
            <person name="Magnuson J."/>
            <person name="Mondo S."/>
            <person name="Nolan M."/>
            <person name="Ohm R."/>
            <person name="Pangilinan J."/>
            <person name="Park H.-J."/>
            <person name="Ramirez L."/>
            <person name="Alfaro M."/>
            <person name="Sun H."/>
            <person name="Tritt A."/>
            <person name="Yoshinaga Y."/>
            <person name="Zwiers L.-H."/>
            <person name="Turgeon B."/>
            <person name="Goodwin S."/>
            <person name="Spatafora J."/>
            <person name="Crous P."/>
            <person name="Grigoriev I."/>
        </authorList>
    </citation>
    <scope>NUCLEOTIDE SEQUENCE</scope>
    <source>
        <strain evidence="2">CBS 379.55</strain>
    </source>
</reference>
<accession>A0A6A6JAG2</accession>
<gene>
    <name evidence="2" type="ORF">EI97DRAFT_461402</name>
</gene>
<dbReference type="EMBL" id="ML986513">
    <property type="protein sequence ID" value="KAF2273153.1"/>
    <property type="molecule type" value="Genomic_DNA"/>
</dbReference>
<feature type="compositionally biased region" description="Basic and acidic residues" evidence="1">
    <location>
        <begin position="410"/>
        <end position="426"/>
    </location>
</feature>
<dbReference type="SUPFAM" id="SSF55753">
    <property type="entry name" value="Actin depolymerizing proteins"/>
    <property type="match status" value="1"/>
</dbReference>
<feature type="compositionally biased region" description="Basic and acidic residues" evidence="1">
    <location>
        <begin position="237"/>
        <end position="247"/>
    </location>
</feature>
<evidence type="ECO:0000313" key="3">
    <source>
        <dbReference type="Proteomes" id="UP000800097"/>
    </source>
</evidence>
<feature type="compositionally biased region" description="Low complexity" evidence="1">
    <location>
        <begin position="1115"/>
        <end position="1124"/>
    </location>
</feature>
<feature type="compositionally biased region" description="Polar residues" evidence="1">
    <location>
        <begin position="782"/>
        <end position="802"/>
    </location>
</feature>
<feature type="region of interest" description="Disordered" evidence="1">
    <location>
        <begin position="1006"/>
        <end position="1210"/>
    </location>
</feature>